<protein>
    <submittedName>
        <fullName evidence="2">Nucleoporin Nup37</fullName>
    </submittedName>
</protein>
<sequence>MGSLSRPFHSVGLGDEEIFCLSFSPYEWSKNFLAIGTGNKVIIANVQYENDEIQFNVIREFHHLCPVITLSWSALSSSDTVPKVCKFATAGIDGKIRIYSSDLAQSENILELSGHTDNVNCIAFQPDIDDKFLISTSDDFTCKIWSVENGDLLKTIPLQSSGMAVRFNPSEPNKFFVIEKSGVTTLFSTMNFSPVTSLSNNFTCQDPALDADWSSCNPTYIITALGGRIQHWNLNSLSVPEDTTTVSCEMVRKVRFHPTFENFMAVLSSPGPVVTVLRSMGPVMVTDSLMAANDLSWHFSLPLLAVANDRSNKNISDKKFVLRM</sequence>
<dbReference type="PROSITE" id="PS50082">
    <property type="entry name" value="WD_REPEATS_2"/>
    <property type="match status" value="1"/>
</dbReference>
<accession>A0A0P6DRS8</accession>
<evidence type="ECO:0000256" key="1">
    <source>
        <dbReference type="PROSITE-ProRule" id="PRU00221"/>
    </source>
</evidence>
<dbReference type="InterPro" id="IPR037626">
    <property type="entry name" value="NUP37"/>
</dbReference>
<dbReference type="PANTHER" id="PTHR22806">
    <property type="entry name" value="NUCLEOPORIN NUP37 P37 -RELATED"/>
    <property type="match status" value="1"/>
</dbReference>
<dbReference type="AlphaFoldDB" id="A0A0P6DRS8"/>
<dbReference type="PROSITE" id="PS50294">
    <property type="entry name" value="WD_REPEATS_REGION"/>
    <property type="match status" value="1"/>
</dbReference>
<feature type="repeat" description="WD" evidence="1">
    <location>
        <begin position="112"/>
        <end position="155"/>
    </location>
</feature>
<dbReference type="EMBL" id="GDIQ01073911">
    <property type="protein sequence ID" value="JAN20826.1"/>
    <property type="molecule type" value="Transcribed_RNA"/>
</dbReference>
<dbReference type="InterPro" id="IPR015943">
    <property type="entry name" value="WD40/YVTN_repeat-like_dom_sf"/>
</dbReference>
<dbReference type="Pfam" id="PF00400">
    <property type="entry name" value="WD40"/>
    <property type="match status" value="1"/>
</dbReference>
<evidence type="ECO:0000313" key="2">
    <source>
        <dbReference type="EMBL" id="JAN20826.1"/>
    </source>
</evidence>
<proteinExistence type="predicted"/>
<organism evidence="2">
    <name type="scientific">Daphnia magna</name>
    <dbReference type="NCBI Taxonomy" id="35525"/>
    <lineage>
        <taxon>Eukaryota</taxon>
        <taxon>Metazoa</taxon>
        <taxon>Ecdysozoa</taxon>
        <taxon>Arthropoda</taxon>
        <taxon>Crustacea</taxon>
        <taxon>Branchiopoda</taxon>
        <taxon>Diplostraca</taxon>
        <taxon>Cladocera</taxon>
        <taxon>Anomopoda</taxon>
        <taxon>Daphniidae</taxon>
        <taxon>Daphnia</taxon>
    </lineage>
</organism>
<dbReference type="PANTHER" id="PTHR22806:SF0">
    <property type="entry name" value="NUCLEOPORIN NUP37"/>
    <property type="match status" value="1"/>
</dbReference>
<dbReference type="GO" id="GO:0031080">
    <property type="term" value="C:nuclear pore outer ring"/>
    <property type="evidence" value="ECO:0007669"/>
    <property type="project" value="InterPro"/>
</dbReference>
<dbReference type="InterPro" id="IPR001680">
    <property type="entry name" value="WD40_rpt"/>
</dbReference>
<dbReference type="EMBL" id="GDIQ01028937">
    <property type="protein sequence ID" value="JAN65800.1"/>
    <property type="molecule type" value="Transcribed_RNA"/>
</dbReference>
<keyword evidence="1" id="KW-0853">WD repeat</keyword>
<dbReference type="SMART" id="SM00320">
    <property type="entry name" value="WD40"/>
    <property type="match status" value="4"/>
</dbReference>
<dbReference type="OrthoDB" id="340259at2759"/>
<reference evidence="2" key="1">
    <citation type="submission" date="2015-10" db="EMBL/GenBank/DDBJ databases">
        <title>EvidentialGene: Evidence-directed Construction of Complete mRNA Transcriptomes without Genomes.</title>
        <authorList>
            <person name="Gilbert D.G."/>
        </authorList>
    </citation>
    <scope>NUCLEOTIDE SEQUENCE</scope>
</reference>
<dbReference type="SUPFAM" id="SSF50978">
    <property type="entry name" value="WD40 repeat-like"/>
    <property type="match status" value="1"/>
</dbReference>
<dbReference type="Gene3D" id="2.130.10.10">
    <property type="entry name" value="YVTN repeat-like/Quinoprotein amine dehydrogenase"/>
    <property type="match status" value="1"/>
</dbReference>
<name>A0A0P6DRS8_9CRUS</name>
<dbReference type="InterPro" id="IPR036322">
    <property type="entry name" value="WD40_repeat_dom_sf"/>
</dbReference>